<keyword evidence="11" id="KW-1185">Reference proteome</keyword>
<dbReference type="GO" id="GO:0008270">
    <property type="term" value="F:zinc ion binding"/>
    <property type="evidence" value="ECO:0007669"/>
    <property type="project" value="InterPro"/>
</dbReference>
<dbReference type="PANTHER" id="PTHR10309:SF0">
    <property type="entry name" value="MANNOSE-6-PHOSPHATE ISOMERASE"/>
    <property type="match status" value="1"/>
</dbReference>
<dbReference type="EC" id="5.3.1.8" evidence="3"/>
<dbReference type="AlphaFoldDB" id="A0A7W5FHX2"/>
<feature type="binding site" evidence="8">
    <location>
        <position position="132"/>
    </location>
    <ligand>
        <name>Zn(2+)</name>
        <dbReference type="ChEBI" id="CHEBI:29105"/>
    </ligand>
</feature>
<protein>
    <recommendedName>
        <fullName evidence="3">mannose-6-phosphate isomerase</fullName>
        <ecNumber evidence="3">5.3.1.8</ecNumber>
    </recommendedName>
</protein>
<dbReference type="SUPFAM" id="SSF51182">
    <property type="entry name" value="RmlC-like cupins"/>
    <property type="match status" value="1"/>
</dbReference>
<evidence type="ECO:0000256" key="4">
    <source>
        <dbReference type="ARBA" id="ARBA00022723"/>
    </source>
</evidence>
<dbReference type="GO" id="GO:0004476">
    <property type="term" value="F:mannose-6-phosphate isomerase activity"/>
    <property type="evidence" value="ECO:0007669"/>
    <property type="project" value="UniProtKB-EC"/>
</dbReference>
<accession>A0A7W5FHX2</accession>
<dbReference type="InterPro" id="IPR014710">
    <property type="entry name" value="RmlC-like_jellyroll"/>
</dbReference>
<comment type="caution">
    <text evidence="10">The sequence shown here is derived from an EMBL/GenBank/DDBJ whole genome shotgun (WGS) entry which is preliminary data.</text>
</comment>
<dbReference type="Proteomes" id="UP000590749">
    <property type="component" value="Unassembled WGS sequence"/>
</dbReference>
<gene>
    <name evidence="10" type="ORF">FHR83_006589</name>
</gene>
<evidence type="ECO:0000313" key="10">
    <source>
        <dbReference type="EMBL" id="MBB3098890.1"/>
    </source>
</evidence>
<comment type="catalytic activity">
    <reaction evidence="1">
        <text>D-mannose 6-phosphate = D-fructose 6-phosphate</text>
        <dbReference type="Rhea" id="RHEA:12356"/>
        <dbReference type="ChEBI" id="CHEBI:58735"/>
        <dbReference type="ChEBI" id="CHEBI:61527"/>
        <dbReference type="EC" id="5.3.1.8"/>
    </reaction>
</comment>
<name>A0A7W5FHX2_9ACTN</name>
<dbReference type="PRINTS" id="PR00714">
    <property type="entry name" value="MAN6PISMRASE"/>
</dbReference>
<evidence type="ECO:0000256" key="5">
    <source>
        <dbReference type="ARBA" id="ARBA00022833"/>
    </source>
</evidence>
<dbReference type="Gene3D" id="2.60.120.10">
    <property type="entry name" value="Jelly Rolls"/>
    <property type="match status" value="2"/>
</dbReference>
<dbReference type="InterPro" id="IPR001250">
    <property type="entry name" value="Man6P_Isoase-1"/>
</dbReference>
<keyword evidence="4 8" id="KW-0479">Metal-binding</keyword>
<feature type="domain" description="Phosphomannose isomerase type I catalytic" evidence="9">
    <location>
        <begin position="4"/>
        <end position="148"/>
    </location>
</feature>
<organism evidence="10 11">
    <name type="scientific">Actinoplanes campanulatus</name>
    <dbReference type="NCBI Taxonomy" id="113559"/>
    <lineage>
        <taxon>Bacteria</taxon>
        <taxon>Bacillati</taxon>
        <taxon>Actinomycetota</taxon>
        <taxon>Actinomycetes</taxon>
        <taxon>Micromonosporales</taxon>
        <taxon>Micromonosporaceae</taxon>
        <taxon>Actinoplanes</taxon>
    </lineage>
</organism>
<evidence type="ECO:0000256" key="2">
    <source>
        <dbReference type="ARBA" id="ARBA00010772"/>
    </source>
</evidence>
<dbReference type="InterPro" id="IPR016305">
    <property type="entry name" value="Mannose-6-P_Isomerase"/>
</dbReference>
<dbReference type="RefSeq" id="WP_221245966.1">
    <property type="nucleotide sequence ID" value="NZ_BMPW01000018.1"/>
</dbReference>
<proteinExistence type="inferred from homology"/>
<evidence type="ECO:0000256" key="6">
    <source>
        <dbReference type="ARBA" id="ARBA00023235"/>
    </source>
</evidence>
<dbReference type="PIRSF" id="PIRSF001480">
    <property type="entry name" value="Mannose-6-phosphate_isomerase"/>
    <property type="match status" value="1"/>
</dbReference>
<feature type="binding site" evidence="8">
    <location>
        <position position="256"/>
    </location>
    <ligand>
        <name>Zn(2+)</name>
        <dbReference type="ChEBI" id="CHEBI:29105"/>
    </ligand>
</feature>
<reference evidence="10 11" key="1">
    <citation type="submission" date="2020-08" db="EMBL/GenBank/DDBJ databases">
        <title>Genomic Encyclopedia of Type Strains, Phase III (KMG-III): the genomes of soil and plant-associated and newly described type strains.</title>
        <authorList>
            <person name="Whitman W."/>
        </authorList>
    </citation>
    <scope>NUCLEOTIDE SEQUENCE [LARGE SCALE GENOMIC DNA]</scope>
    <source>
        <strain evidence="10 11">CECT 3287</strain>
    </source>
</reference>
<dbReference type="GO" id="GO:0005829">
    <property type="term" value="C:cytosol"/>
    <property type="evidence" value="ECO:0007669"/>
    <property type="project" value="TreeGrafter"/>
</dbReference>
<comment type="similarity">
    <text evidence="2">Belongs to the mannose-6-phosphate isomerase type 1 family.</text>
</comment>
<keyword evidence="6 10" id="KW-0413">Isomerase</keyword>
<evidence type="ECO:0000256" key="7">
    <source>
        <dbReference type="PIRSR" id="PIRSR001480-1"/>
    </source>
</evidence>
<dbReference type="Gene3D" id="1.10.441.10">
    <property type="entry name" value="Phosphomannose Isomerase, domain 2"/>
    <property type="match status" value="1"/>
</dbReference>
<evidence type="ECO:0000259" key="9">
    <source>
        <dbReference type="Pfam" id="PF20511"/>
    </source>
</evidence>
<comment type="cofactor">
    <cofactor evidence="8">
        <name>Zn(2+)</name>
        <dbReference type="ChEBI" id="CHEBI:29105"/>
    </cofactor>
    <text evidence="8">Binds 1 zinc ion per subunit.</text>
</comment>
<dbReference type="InterPro" id="IPR046457">
    <property type="entry name" value="PMI_typeI_cat"/>
</dbReference>
<dbReference type="PANTHER" id="PTHR10309">
    <property type="entry name" value="MANNOSE-6-PHOSPHATE ISOMERASE"/>
    <property type="match status" value="1"/>
</dbReference>
<dbReference type="CDD" id="cd07011">
    <property type="entry name" value="cupin_PMI_type_I_N"/>
    <property type="match status" value="1"/>
</dbReference>
<evidence type="ECO:0000256" key="8">
    <source>
        <dbReference type="PIRSR" id="PIRSR001480-2"/>
    </source>
</evidence>
<feature type="active site" evidence="7">
    <location>
        <position position="275"/>
    </location>
</feature>
<evidence type="ECO:0000313" key="11">
    <source>
        <dbReference type="Proteomes" id="UP000590749"/>
    </source>
</evidence>
<dbReference type="GO" id="GO:0009298">
    <property type="term" value="P:GDP-mannose biosynthetic process"/>
    <property type="evidence" value="ECO:0007669"/>
    <property type="project" value="InterPro"/>
</dbReference>
<feature type="binding site" evidence="8">
    <location>
        <position position="101"/>
    </location>
    <ligand>
        <name>Zn(2+)</name>
        <dbReference type="ChEBI" id="CHEBI:29105"/>
    </ligand>
</feature>
<dbReference type="Pfam" id="PF20511">
    <property type="entry name" value="PMI_typeI_cat"/>
    <property type="match status" value="1"/>
</dbReference>
<dbReference type="InterPro" id="IPR011051">
    <property type="entry name" value="RmlC_Cupin_sf"/>
</dbReference>
<sequence>MTVYPLTGVIRPYAWGSRTAIAGLQGRPAPTAEPEAELWLGAHPGDPSTVPGPAGPVHLDGLIAGDPAGQLGEDVAERFGPRLPYLMKVLAAAAPLSLQAHPDAAYAKEAFARQEADPEAPKNYTDAHHKPEILVALTPFEALCGFRPPSTAADVIAGFALPRLDPVVTALRSGDLSEAVRLLLTWPEDDRKPLIDDVVTAIAAHPADHPHADSRRLAVKLADHYPGDPGVLVALLLNLVRLAPGEAIWMPAGNLHAYLNGLGVELMAASDNVLRGGLTPKRVDVAELLRVLRFEVLDDPLLHPHDLAPGVTAWRVPVPDFELYRITLTADRPPARIPGSGPRILLGVEGDVHVGEEHGIPVTLHPGTAAYAPADTGPLTAAGLGTIFVAAVPA</sequence>
<dbReference type="GO" id="GO:0005975">
    <property type="term" value="P:carbohydrate metabolic process"/>
    <property type="evidence" value="ECO:0007669"/>
    <property type="project" value="InterPro"/>
</dbReference>
<keyword evidence="5 8" id="KW-0862">Zinc</keyword>
<dbReference type="EMBL" id="JACHXF010000016">
    <property type="protein sequence ID" value="MBB3098890.1"/>
    <property type="molecule type" value="Genomic_DNA"/>
</dbReference>
<dbReference type="NCBIfam" id="TIGR00218">
    <property type="entry name" value="manA"/>
    <property type="match status" value="1"/>
</dbReference>
<feature type="binding site" evidence="8">
    <location>
        <position position="99"/>
    </location>
    <ligand>
        <name>Zn(2+)</name>
        <dbReference type="ChEBI" id="CHEBI:29105"/>
    </ligand>
</feature>
<evidence type="ECO:0000256" key="1">
    <source>
        <dbReference type="ARBA" id="ARBA00000757"/>
    </source>
</evidence>
<evidence type="ECO:0000256" key="3">
    <source>
        <dbReference type="ARBA" id="ARBA00011956"/>
    </source>
</evidence>